<dbReference type="PROSITE" id="PS50989">
    <property type="entry name" value="COA_CT_CTER"/>
    <property type="match status" value="1"/>
</dbReference>
<dbReference type="Gene3D" id="3.90.226.10">
    <property type="entry name" value="2-enoyl-CoA Hydratase, Chain A, domain 1"/>
    <property type="match status" value="2"/>
</dbReference>
<evidence type="ECO:0000313" key="4">
    <source>
        <dbReference type="Proteomes" id="UP000507140"/>
    </source>
</evidence>
<proteinExistence type="predicted"/>
<dbReference type="Pfam" id="PF01039">
    <property type="entry name" value="Carboxyl_trans"/>
    <property type="match status" value="1"/>
</dbReference>
<dbReference type="EC" id="2.1.3.1" evidence="3"/>
<dbReference type="SUPFAM" id="SSF52096">
    <property type="entry name" value="ClpP/crotonase"/>
    <property type="match status" value="2"/>
</dbReference>
<evidence type="ECO:0000259" key="1">
    <source>
        <dbReference type="PROSITE" id="PS50980"/>
    </source>
</evidence>
<name>A0ABM8LJX9_9BURK</name>
<accession>A0ABM8LJX9</accession>
<gene>
    <name evidence="3" type="ORF">LMG3415_05014</name>
</gene>
<organism evidence="3 4">
    <name type="scientific">Achromobacter mucicolens</name>
    <dbReference type="NCBI Taxonomy" id="1389922"/>
    <lineage>
        <taxon>Bacteria</taxon>
        <taxon>Pseudomonadati</taxon>
        <taxon>Pseudomonadota</taxon>
        <taxon>Betaproteobacteria</taxon>
        <taxon>Burkholderiales</taxon>
        <taxon>Alcaligenaceae</taxon>
        <taxon>Achromobacter</taxon>
    </lineage>
</organism>
<sequence length="558" mass="58825">MRSCACLCAIRTEFLQSTSDDIQLMSILSSRPGSGCPEFAANAAAYDELRAPLRAARERAVAGGGERARQAHLARGKLLPRERVNTLLDPGTPFLEVGQLAADGAYEGQSPGAGIITGVGIVAGRACMIMANDATAKGGTYYPLTIKKQLRAQAIARENDLPCVYLVDSGGAYLPLQGDIFPDEQHFGKIFRNIAEMSALGLKQVAAVLGACTAGGAYIPAMCDETVIVDKAGMIYLGGPQLVQAATGEVVDAQELGGADTHTRLSGVADHFANDELHALELVRGILGRSAARTLAPPPRPSRPPRYDAAELPGLIPANPKQAMPMRDVLARLLDGSELVQYRERYGASLICGTGSIGGYPVGVLANDGVLFGQSAQKAANFIELCCQEDIPLVFLHNISGFMVGVQYEQGGIAKDGAKMVNAVSTARVPKFSVIVGGSYGAGAYAMCGRAFGPRFMAMWPNARTSVMGGEQAATVLALVRAEQLARQGKDFSAEDAEAYKAPIRDIYGAESTALNAASRLWVDSVIEPADTRDWLTLGLALAAAGAKEPTRFGVFRM</sequence>
<reference evidence="3 4" key="1">
    <citation type="submission" date="2020-04" db="EMBL/GenBank/DDBJ databases">
        <authorList>
            <person name="De Canck E."/>
        </authorList>
    </citation>
    <scope>NUCLEOTIDE SEQUENCE [LARGE SCALE GENOMIC DNA]</scope>
    <source>
        <strain evidence="3 4">LMG 3415</strain>
    </source>
</reference>
<comment type="caution">
    <text evidence="3">The sequence shown here is derived from an EMBL/GenBank/DDBJ whole genome shotgun (WGS) entry which is preliminary data.</text>
</comment>
<dbReference type="PROSITE" id="PS50980">
    <property type="entry name" value="COA_CT_NTER"/>
    <property type="match status" value="1"/>
</dbReference>
<dbReference type="EMBL" id="CADIKR010000008">
    <property type="protein sequence ID" value="CAB3911852.1"/>
    <property type="molecule type" value="Genomic_DNA"/>
</dbReference>
<feature type="domain" description="CoA carboxyltransferase N-terminal" evidence="1">
    <location>
        <begin position="46"/>
        <end position="302"/>
    </location>
</feature>
<dbReference type="PANTHER" id="PTHR22855">
    <property type="entry name" value="ACETYL, PROPIONYL, PYRUVATE, AND GLUTACONYL CARBOXYLASE-RELATED"/>
    <property type="match status" value="1"/>
</dbReference>
<feature type="domain" description="CoA carboxyltransferase C-terminal" evidence="2">
    <location>
        <begin position="304"/>
        <end position="548"/>
    </location>
</feature>
<evidence type="ECO:0000313" key="3">
    <source>
        <dbReference type="EMBL" id="CAB3911852.1"/>
    </source>
</evidence>
<dbReference type="InterPro" id="IPR045190">
    <property type="entry name" value="MCCB/AccD1-like"/>
</dbReference>
<dbReference type="GO" id="GO:0047154">
    <property type="term" value="F:methylmalonyl-CoA carboxytransferase activity"/>
    <property type="evidence" value="ECO:0007669"/>
    <property type="project" value="UniProtKB-EC"/>
</dbReference>
<keyword evidence="3" id="KW-0808">Transferase</keyword>
<dbReference type="InterPro" id="IPR011762">
    <property type="entry name" value="COA_CT_N"/>
</dbReference>
<dbReference type="Proteomes" id="UP000507140">
    <property type="component" value="Unassembled WGS sequence"/>
</dbReference>
<protein>
    <submittedName>
        <fullName evidence="3">Methylmalonyl-CoA carboxyltransferase 12S subunit</fullName>
        <ecNumber evidence="3">2.1.3.1</ecNumber>
    </submittedName>
</protein>
<dbReference type="InterPro" id="IPR011763">
    <property type="entry name" value="COA_CT_C"/>
</dbReference>
<dbReference type="PANTHER" id="PTHR22855:SF13">
    <property type="entry name" value="METHYLCROTONOYL-COA CARBOXYLASE BETA CHAIN, MITOCHONDRIAL"/>
    <property type="match status" value="1"/>
</dbReference>
<dbReference type="InterPro" id="IPR029045">
    <property type="entry name" value="ClpP/crotonase-like_dom_sf"/>
</dbReference>
<evidence type="ECO:0000259" key="2">
    <source>
        <dbReference type="PROSITE" id="PS50989"/>
    </source>
</evidence>
<dbReference type="InterPro" id="IPR034733">
    <property type="entry name" value="AcCoA_carboxyl_beta"/>
</dbReference>
<keyword evidence="4" id="KW-1185">Reference proteome</keyword>